<feature type="compositionally biased region" description="Basic and acidic residues" evidence="5">
    <location>
        <begin position="11"/>
        <end position="24"/>
    </location>
</feature>
<dbReference type="OrthoDB" id="3936150at2759"/>
<evidence type="ECO:0000256" key="4">
    <source>
        <dbReference type="ARBA" id="ARBA00023136"/>
    </source>
</evidence>
<dbReference type="PROSITE" id="PS50850">
    <property type="entry name" value="MFS"/>
    <property type="match status" value="1"/>
</dbReference>
<dbReference type="STRING" id="1344416.A0A139ABJ8"/>
<proteinExistence type="predicted"/>
<feature type="domain" description="Major facilitator superfamily (MFS) profile" evidence="7">
    <location>
        <begin position="107"/>
        <end position="494"/>
    </location>
</feature>
<feature type="transmembrane region" description="Helical" evidence="6">
    <location>
        <begin position="469"/>
        <end position="494"/>
    </location>
</feature>
<feature type="transmembrane region" description="Helical" evidence="6">
    <location>
        <begin position="346"/>
        <end position="367"/>
    </location>
</feature>
<gene>
    <name evidence="8" type="ORF">M427DRAFT_33311</name>
</gene>
<feature type="transmembrane region" description="Helical" evidence="6">
    <location>
        <begin position="199"/>
        <end position="220"/>
    </location>
</feature>
<dbReference type="Pfam" id="PF07690">
    <property type="entry name" value="MFS_1"/>
    <property type="match status" value="1"/>
</dbReference>
<dbReference type="InterPro" id="IPR011701">
    <property type="entry name" value="MFS"/>
</dbReference>
<keyword evidence="3 6" id="KW-1133">Transmembrane helix</keyword>
<evidence type="ECO:0000259" key="7">
    <source>
        <dbReference type="PROSITE" id="PS50850"/>
    </source>
</evidence>
<evidence type="ECO:0000256" key="5">
    <source>
        <dbReference type="SAM" id="MobiDB-lite"/>
    </source>
</evidence>
<evidence type="ECO:0000313" key="8">
    <source>
        <dbReference type="EMBL" id="KXS14098.1"/>
    </source>
</evidence>
<feature type="transmembrane region" description="Helical" evidence="6">
    <location>
        <begin position="145"/>
        <end position="162"/>
    </location>
</feature>
<keyword evidence="2 6" id="KW-0812">Transmembrane</keyword>
<dbReference type="InterPro" id="IPR036259">
    <property type="entry name" value="MFS_trans_sf"/>
</dbReference>
<sequence length="530" mass="57405">MTANPPTSADPTREEQADAGRDDAIAAMPAIAPPPSSPTVVEQPFAYPTKTSTLRPLSSSTATLVQRLSVFSALTQTNRTVGGDTTSIIAHKRDPERDLTKTQKRVVLFLAAMGAFLGTVGQAMYNPLLATVKASLECSDLEINATISVYVLMEGLAPLLVWGPMGDQYGRRPVYLVGLGLFMLSCGISFFSVNVWMPFAGMFLAGVGVSAANANGIGAISDVFPKEARGKALALYYIGALLGPFIGGPIGGQISANLGWRYIYAFLALLGILLLFAFFLWFPETRDDNVNLVRKPNALRSLGTLQYPFVLLVTIWICVLFSANTAVVAQISRQYTTVYKFTDRQLGLILLASASGMVLSSLFSGRYSDKMAVRSQERKGSYVSEDRLRATWVGALVVPVGLILFGVGFQRELPVVVPLVGQFLLAFGTLWIITNETASVISVSIFWRFFFAAITPLFIITAVEQGGPARVYFIYAILHLLSAAGVAWVALAGAKYRMRRSPWREVDAAGGEHRRLESVHVHVKRDAAAA</sequence>
<evidence type="ECO:0000256" key="1">
    <source>
        <dbReference type="ARBA" id="ARBA00004141"/>
    </source>
</evidence>
<evidence type="ECO:0000313" key="9">
    <source>
        <dbReference type="Proteomes" id="UP000070544"/>
    </source>
</evidence>
<feature type="transmembrane region" description="Helical" evidence="6">
    <location>
        <begin position="262"/>
        <end position="283"/>
    </location>
</feature>
<name>A0A139ABJ8_GONPJ</name>
<dbReference type="Gene3D" id="1.20.1250.20">
    <property type="entry name" value="MFS general substrate transporter like domains"/>
    <property type="match status" value="1"/>
</dbReference>
<evidence type="ECO:0000256" key="3">
    <source>
        <dbReference type="ARBA" id="ARBA00022989"/>
    </source>
</evidence>
<feature type="transmembrane region" description="Helical" evidence="6">
    <location>
        <begin position="304"/>
        <end position="326"/>
    </location>
</feature>
<comment type="subcellular location">
    <subcellularLocation>
        <location evidence="1">Membrane</location>
        <topology evidence="1">Multi-pass membrane protein</topology>
    </subcellularLocation>
</comment>
<keyword evidence="9" id="KW-1185">Reference proteome</keyword>
<feature type="transmembrane region" description="Helical" evidence="6">
    <location>
        <begin position="106"/>
        <end position="125"/>
    </location>
</feature>
<feature type="transmembrane region" description="Helical" evidence="6">
    <location>
        <begin position="445"/>
        <end position="463"/>
    </location>
</feature>
<feature type="transmembrane region" description="Helical" evidence="6">
    <location>
        <begin position="388"/>
        <end position="409"/>
    </location>
</feature>
<reference evidence="8 9" key="1">
    <citation type="journal article" date="2015" name="Genome Biol. Evol.">
        <title>Phylogenomic analyses indicate that early fungi evolved digesting cell walls of algal ancestors of land plants.</title>
        <authorList>
            <person name="Chang Y."/>
            <person name="Wang S."/>
            <person name="Sekimoto S."/>
            <person name="Aerts A.L."/>
            <person name="Choi C."/>
            <person name="Clum A."/>
            <person name="LaButti K.M."/>
            <person name="Lindquist E.A."/>
            <person name="Yee Ngan C."/>
            <person name="Ohm R.A."/>
            <person name="Salamov A.A."/>
            <person name="Grigoriev I.V."/>
            <person name="Spatafora J.W."/>
            <person name="Berbee M.L."/>
        </authorList>
    </citation>
    <scope>NUCLEOTIDE SEQUENCE [LARGE SCALE GENOMIC DNA]</scope>
    <source>
        <strain evidence="8 9">JEL478</strain>
    </source>
</reference>
<feature type="transmembrane region" description="Helical" evidence="6">
    <location>
        <begin position="174"/>
        <end position="193"/>
    </location>
</feature>
<dbReference type="InterPro" id="IPR020846">
    <property type="entry name" value="MFS_dom"/>
</dbReference>
<dbReference type="PANTHER" id="PTHR23502">
    <property type="entry name" value="MAJOR FACILITATOR SUPERFAMILY"/>
    <property type="match status" value="1"/>
</dbReference>
<evidence type="ECO:0000256" key="6">
    <source>
        <dbReference type="SAM" id="Phobius"/>
    </source>
</evidence>
<feature type="transmembrane region" description="Helical" evidence="6">
    <location>
        <begin position="415"/>
        <end position="433"/>
    </location>
</feature>
<dbReference type="SUPFAM" id="SSF103473">
    <property type="entry name" value="MFS general substrate transporter"/>
    <property type="match status" value="1"/>
</dbReference>
<dbReference type="PANTHER" id="PTHR23502:SF5">
    <property type="entry name" value="QUINIDINE RESISTANCE PROTEIN 3"/>
    <property type="match status" value="1"/>
</dbReference>
<dbReference type="GO" id="GO:0005886">
    <property type="term" value="C:plasma membrane"/>
    <property type="evidence" value="ECO:0007669"/>
    <property type="project" value="TreeGrafter"/>
</dbReference>
<protein>
    <submittedName>
        <fullName evidence="8">MFS general substrate transporter</fullName>
    </submittedName>
</protein>
<feature type="transmembrane region" description="Helical" evidence="6">
    <location>
        <begin position="232"/>
        <end position="250"/>
    </location>
</feature>
<organism evidence="8 9">
    <name type="scientific">Gonapodya prolifera (strain JEL478)</name>
    <name type="common">Monoblepharis prolifera</name>
    <dbReference type="NCBI Taxonomy" id="1344416"/>
    <lineage>
        <taxon>Eukaryota</taxon>
        <taxon>Fungi</taxon>
        <taxon>Fungi incertae sedis</taxon>
        <taxon>Chytridiomycota</taxon>
        <taxon>Chytridiomycota incertae sedis</taxon>
        <taxon>Monoblepharidomycetes</taxon>
        <taxon>Monoblepharidales</taxon>
        <taxon>Gonapodyaceae</taxon>
        <taxon>Gonapodya</taxon>
    </lineage>
</organism>
<dbReference type="OMA" id="RIVASHC"/>
<dbReference type="Proteomes" id="UP000070544">
    <property type="component" value="Unassembled WGS sequence"/>
</dbReference>
<evidence type="ECO:0000256" key="2">
    <source>
        <dbReference type="ARBA" id="ARBA00022692"/>
    </source>
</evidence>
<accession>A0A139ABJ8</accession>
<dbReference type="GO" id="GO:0022857">
    <property type="term" value="F:transmembrane transporter activity"/>
    <property type="evidence" value="ECO:0007669"/>
    <property type="project" value="InterPro"/>
</dbReference>
<feature type="region of interest" description="Disordered" evidence="5">
    <location>
        <begin position="1"/>
        <end position="43"/>
    </location>
</feature>
<dbReference type="EMBL" id="KQ965771">
    <property type="protein sequence ID" value="KXS14098.1"/>
    <property type="molecule type" value="Genomic_DNA"/>
</dbReference>
<feature type="compositionally biased region" description="Polar residues" evidence="5">
    <location>
        <begin position="1"/>
        <end position="10"/>
    </location>
</feature>
<keyword evidence="4 6" id="KW-0472">Membrane</keyword>
<dbReference type="AlphaFoldDB" id="A0A139ABJ8"/>